<dbReference type="Pfam" id="PF02518">
    <property type="entry name" value="HATPase_c"/>
    <property type="match status" value="1"/>
</dbReference>
<proteinExistence type="predicted"/>
<keyword evidence="9 18" id="KW-0418">Kinase</keyword>
<reference evidence="18" key="1">
    <citation type="submission" date="2020-10" db="EMBL/GenBank/DDBJ databases">
        <title>Genomic Encyclopedia of Type Strains, Phase IV (KMG-IV): sequencing the most valuable type-strain genomes for metagenomic binning, comparative biology and taxonomic classification.</title>
        <authorList>
            <person name="Goeker M."/>
        </authorList>
    </citation>
    <scope>NUCLEOTIDE SEQUENCE</scope>
    <source>
        <strain evidence="18">DSM 13886</strain>
    </source>
</reference>
<dbReference type="Gene3D" id="3.30.565.10">
    <property type="entry name" value="Histidine kinase-like ATPase, C-terminal domain"/>
    <property type="match status" value="1"/>
</dbReference>
<keyword evidence="13 15" id="KW-0472">Membrane</keyword>
<dbReference type="SMART" id="SM00387">
    <property type="entry name" value="HATPase_c"/>
    <property type="match status" value="1"/>
</dbReference>
<evidence type="ECO:0000256" key="7">
    <source>
        <dbReference type="ARBA" id="ARBA00022692"/>
    </source>
</evidence>
<dbReference type="InterPro" id="IPR003594">
    <property type="entry name" value="HATPase_dom"/>
</dbReference>
<keyword evidence="8" id="KW-0547">Nucleotide-binding</keyword>
<keyword evidence="10" id="KW-0067">ATP-binding</keyword>
<keyword evidence="19" id="KW-1185">Reference proteome</keyword>
<evidence type="ECO:0000256" key="2">
    <source>
        <dbReference type="ARBA" id="ARBA00004651"/>
    </source>
</evidence>
<dbReference type="PANTHER" id="PTHR45528:SF1">
    <property type="entry name" value="SENSOR HISTIDINE KINASE CPXA"/>
    <property type="match status" value="1"/>
</dbReference>
<evidence type="ECO:0000256" key="11">
    <source>
        <dbReference type="ARBA" id="ARBA00022989"/>
    </source>
</evidence>
<keyword evidence="12" id="KW-0902">Two-component regulatory system</keyword>
<evidence type="ECO:0000256" key="5">
    <source>
        <dbReference type="ARBA" id="ARBA00022553"/>
    </source>
</evidence>
<keyword evidence="14" id="KW-0175">Coiled coil</keyword>
<keyword evidence="4" id="KW-1003">Cell membrane</keyword>
<evidence type="ECO:0000256" key="6">
    <source>
        <dbReference type="ARBA" id="ARBA00022679"/>
    </source>
</evidence>
<dbReference type="InterPro" id="IPR003661">
    <property type="entry name" value="HisK_dim/P_dom"/>
</dbReference>
<evidence type="ECO:0000256" key="15">
    <source>
        <dbReference type="SAM" id="Phobius"/>
    </source>
</evidence>
<dbReference type="EC" id="2.7.13.3" evidence="3"/>
<comment type="catalytic activity">
    <reaction evidence="1">
        <text>ATP + protein L-histidine = ADP + protein N-phospho-L-histidine.</text>
        <dbReference type="EC" id="2.7.13.3"/>
    </reaction>
</comment>
<feature type="transmembrane region" description="Helical" evidence="15">
    <location>
        <begin position="12"/>
        <end position="33"/>
    </location>
</feature>
<comment type="subcellular location">
    <subcellularLocation>
        <location evidence="2">Cell membrane</location>
        <topology evidence="2">Multi-pass membrane protein</topology>
    </subcellularLocation>
</comment>
<dbReference type="GO" id="GO:0000155">
    <property type="term" value="F:phosphorelay sensor kinase activity"/>
    <property type="evidence" value="ECO:0007669"/>
    <property type="project" value="InterPro"/>
</dbReference>
<evidence type="ECO:0000256" key="3">
    <source>
        <dbReference type="ARBA" id="ARBA00012438"/>
    </source>
</evidence>
<organism evidence="18 19">
    <name type="scientific">Sporosarcina limicola</name>
    <dbReference type="NCBI Taxonomy" id="34101"/>
    <lineage>
        <taxon>Bacteria</taxon>
        <taxon>Bacillati</taxon>
        <taxon>Bacillota</taxon>
        <taxon>Bacilli</taxon>
        <taxon>Bacillales</taxon>
        <taxon>Caryophanaceae</taxon>
        <taxon>Sporosarcina</taxon>
    </lineage>
</organism>
<dbReference type="CDD" id="cd00082">
    <property type="entry name" value="HisKA"/>
    <property type="match status" value="1"/>
</dbReference>
<dbReference type="InterPro" id="IPR036097">
    <property type="entry name" value="HisK_dim/P_sf"/>
</dbReference>
<dbReference type="PROSITE" id="PS50109">
    <property type="entry name" value="HIS_KIN"/>
    <property type="match status" value="1"/>
</dbReference>
<dbReference type="SUPFAM" id="SSF158472">
    <property type="entry name" value="HAMP domain-like"/>
    <property type="match status" value="1"/>
</dbReference>
<gene>
    <name evidence="18" type="ORF">H4683_001331</name>
</gene>
<dbReference type="Proteomes" id="UP000658225">
    <property type="component" value="Unassembled WGS sequence"/>
</dbReference>
<dbReference type="InterPro" id="IPR004358">
    <property type="entry name" value="Sig_transdc_His_kin-like_C"/>
</dbReference>
<evidence type="ECO:0000256" key="14">
    <source>
        <dbReference type="SAM" id="Coils"/>
    </source>
</evidence>
<keyword evidence="11 15" id="KW-1133">Transmembrane helix</keyword>
<evidence type="ECO:0000259" key="16">
    <source>
        <dbReference type="PROSITE" id="PS50109"/>
    </source>
</evidence>
<evidence type="ECO:0000259" key="17">
    <source>
        <dbReference type="PROSITE" id="PS50885"/>
    </source>
</evidence>
<sequence>MKKLTLSKKILVVLSTSIGFTILFSFFFIHYLYSELYLASIEESILYQGKRTASHYHYGELSDEIIEKIQWYNVVSEYEIIVVDNVEELSSYFPYKVNYKTLVDAADLAELEKGAHVLKKGYVEEFDREILGAIFPIKGVDGLIGFIYIYVPLAAVQDVFRESIPILVIVGTFFFVILFLVVNQAWRSLFRPLQDLQQLSYEVSKGNYSSRIKTDRNDEIGQLTEAFNTMSLSLEQQEERKKEFTSNIVHELRTPLTYIGGYTHVLKEKIYSSPEEAKSYLQTIEKETERLNKLINDLVELNHLQEDLYSLERQPIAIAQLLFDTIDLFKIHISEKKLSLGLTIEEDLIISGDPKRIQQVFYNTIDNAIKYSIKDGSIAIELRKNEESIEFKVINKGIVISTDDLQRIGERFFRTDKARTRTTGGTGLGLSIVKEIVRLHNGTFLIASDSIVGTTITIQLPSLTADMEEDV</sequence>
<dbReference type="RefSeq" id="WP_192598049.1">
    <property type="nucleotide sequence ID" value="NZ_JADBEL010000005.1"/>
</dbReference>
<dbReference type="InterPro" id="IPR050398">
    <property type="entry name" value="HssS/ArlS-like"/>
</dbReference>
<feature type="transmembrane region" description="Helical" evidence="15">
    <location>
        <begin position="130"/>
        <end position="151"/>
    </location>
</feature>
<dbReference type="InterPro" id="IPR036890">
    <property type="entry name" value="HATPase_C_sf"/>
</dbReference>
<evidence type="ECO:0000256" key="1">
    <source>
        <dbReference type="ARBA" id="ARBA00000085"/>
    </source>
</evidence>
<dbReference type="AlphaFoldDB" id="A0A927MI69"/>
<dbReference type="PROSITE" id="PS50885">
    <property type="entry name" value="HAMP"/>
    <property type="match status" value="1"/>
</dbReference>
<keyword evidence="5" id="KW-0597">Phosphoprotein</keyword>
<dbReference type="FunFam" id="3.30.565.10:FF:000006">
    <property type="entry name" value="Sensor histidine kinase WalK"/>
    <property type="match status" value="1"/>
</dbReference>
<protein>
    <recommendedName>
        <fullName evidence="3">histidine kinase</fullName>
        <ecNumber evidence="3">2.7.13.3</ecNumber>
    </recommendedName>
</protein>
<name>A0A927MI69_9BACL</name>
<evidence type="ECO:0000256" key="8">
    <source>
        <dbReference type="ARBA" id="ARBA00022741"/>
    </source>
</evidence>
<dbReference type="InterPro" id="IPR005467">
    <property type="entry name" value="His_kinase_dom"/>
</dbReference>
<dbReference type="Gene3D" id="1.10.287.130">
    <property type="match status" value="1"/>
</dbReference>
<dbReference type="GO" id="GO:0005524">
    <property type="term" value="F:ATP binding"/>
    <property type="evidence" value="ECO:0007669"/>
    <property type="project" value="UniProtKB-KW"/>
</dbReference>
<keyword evidence="7 15" id="KW-0812">Transmembrane</keyword>
<dbReference type="Pfam" id="PF00672">
    <property type="entry name" value="HAMP"/>
    <property type="match status" value="1"/>
</dbReference>
<dbReference type="CDD" id="cd06225">
    <property type="entry name" value="HAMP"/>
    <property type="match status" value="1"/>
</dbReference>
<accession>A0A927MI69</accession>
<feature type="coiled-coil region" evidence="14">
    <location>
        <begin position="277"/>
        <end position="304"/>
    </location>
</feature>
<dbReference type="SMART" id="SM00388">
    <property type="entry name" value="HisKA"/>
    <property type="match status" value="1"/>
</dbReference>
<evidence type="ECO:0000313" key="19">
    <source>
        <dbReference type="Proteomes" id="UP000658225"/>
    </source>
</evidence>
<evidence type="ECO:0000256" key="4">
    <source>
        <dbReference type="ARBA" id="ARBA00022475"/>
    </source>
</evidence>
<evidence type="ECO:0000313" key="18">
    <source>
        <dbReference type="EMBL" id="MBE1554256.1"/>
    </source>
</evidence>
<dbReference type="PANTHER" id="PTHR45528">
    <property type="entry name" value="SENSOR HISTIDINE KINASE CPXA"/>
    <property type="match status" value="1"/>
</dbReference>
<dbReference type="EMBL" id="JADBEL010000005">
    <property type="protein sequence ID" value="MBE1554256.1"/>
    <property type="molecule type" value="Genomic_DNA"/>
</dbReference>
<comment type="caution">
    <text evidence="18">The sequence shown here is derived from an EMBL/GenBank/DDBJ whole genome shotgun (WGS) entry which is preliminary data.</text>
</comment>
<feature type="domain" description="HAMP" evidence="17">
    <location>
        <begin position="187"/>
        <end position="239"/>
    </location>
</feature>
<dbReference type="FunFam" id="1.10.287.130:FF:000001">
    <property type="entry name" value="Two-component sensor histidine kinase"/>
    <property type="match status" value="1"/>
</dbReference>
<dbReference type="Pfam" id="PF00512">
    <property type="entry name" value="HisKA"/>
    <property type="match status" value="1"/>
</dbReference>
<evidence type="ECO:0000256" key="12">
    <source>
        <dbReference type="ARBA" id="ARBA00023012"/>
    </source>
</evidence>
<keyword evidence="6" id="KW-0808">Transferase</keyword>
<dbReference type="InterPro" id="IPR003660">
    <property type="entry name" value="HAMP_dom"/>
</dbReference>
<dbReference type="GO" id="GO:0005886">
    <property type="term" value="C:plasma membrane"/>
    <property type="evidence" value="ECO:0007669"/>
    <property type="project" value="UniProtKB-SubCell"/>
</dbReference>
<feature type="transmembrane region" description="Helical" evidence="15">
    <location>
        <begin position="163"/>
        <end position="186"/>
    </location>
</feature>
<dbReference type="Gene3D" id="6.10.340.10">
    <property type="match status" value="1"/>
</dbReference>
<dbReference type="SUPFAM" id="SSF47384">
    <property type="entry name" value="Homodimeric domain of signal transducing histidine kinase"/>
    <property type="match status" value="1"/>
</dbReference>
<dbReference type="SUPFAM" id="SSF55874">
    <property type="entry name" value="ATPase domain of HSP90 chaperone/DNA topoisomerase II/histidine kinase"/>
    <property type="match status" value="1"/>
</dbReference>
<dbReference type="SMART" id="SM00304">
    <property type="entry name" value="HAMP"/>
    <property type="match status" value="1"/>
</dbReference>
<feature type="domain" description="Histidine kinase" evidence="16">
    <location>
        <begin position="247"/>
        <end position="464"/>
    </location>
</feature>
<evidence type="ECO:0000256" key="10">
    <source>
        <dbReference type="ARBA" id="ARBA00022840"/>
    </source>
</evidence>
<evidence type="ECO:0000256" key="9">
    <source>
        <dbReference type="ARBA" id="ARBA00022777"/>
    </source>
</evidence>
<evidence type="ECO:0000256" key="13">
    <source>
        <dbReference type="ARBA" id="ARBA00023136"/>
    </source>
</evidence>
<dbReference type="PRINTS" id="PR00344">
    <property type="entry name" value="BCTRLSENSOR"/>
</dbReference>